<gene>
    <name evidence="1" type="ORF">BJX63DRAFT_384047</name>
</gene>
<name>A0ABR4HS75_9EURO</name>
<keyword evidence="2" id="KW-1185">Reference proteome</keyword>
<sequence>MVLSSEPEASCLPSGEKVTDITQSEWPSRVWCSSPVEGSQSLMVLSPELEASCLLSSKKVTDITQ</sequence>
<proteinExistence type="predicted"/>
<dbReference type="Proteomes" id="UP001610334">
    <property type="component" value="Unassembled WGS sequence"/>
</dbReference>
<protein>
    <submittedName>
        <fullName evidence="1">Uncharacterized protein</fullName>
    </submittedName>
</protein>
<dbReference type="EMBL" id="JBFXLT010000014">
    <property type="protein sequence ID" value="KAL2818346.1"/>
    <property type="molecule type" value="Genomic_DNA"/>
</dbReference>
<reference evidence="1 2" key="1">
    <citation type="submission" date="2024-07" db="EMBL/GenBank/DDBJ databases">
        <title>Section-level genome sequencing and comparative genomics of Aspergillus sections Usti and Cavernicolus.</title>
        <authorList>
            <consortium name="Lawrence Berkeley National Laboratory"/>
            <person name="Nybo J.L."/>
            <person name="Vesth T.C."/>
            <person name="Theobald S."/>
            <person name="Frisvad J.C."/>
            <person name="Larsen T.O."/>
            <person name="Kjaerboelling I."/>
            <person name="Rothschild-Mancinelli K."/>
            <person name="Lyhne E.K."/>
            <person name="Kogle M.E."/>
            <person name="Barry K."/>
            <person name="Clum A."/>
            <person name="Na H."/>
            <person name="Ledsgaard L."/>
            <person name="Lin J."/>
            <person name="Lipzen A."/>
            <person name="Kuo A."/>
            <person name="Riley R."/>
            <person name="Mondo S."/>
            <person name="Labutti K."/>
            <person name="Haridas S."/>
            <person name="Pangalinan J."/>
            <person name="Salamov A.A."/>
            <person name="Simmons B.A."/>
            <person name="Magnuson J.K."/>
            <person name="Chen J."/>
            <person name="Drula E."/>
            <person name="Henrissat B."/>
            <person name="Wiebenga A."/>
            <person name="Lubbers R.J."/>
            <person name="Gomes A.C."/>
            <person name="Makela M.R."/>
            <person name="Stajich J."/>
            <person name="Grigoriev I.V."/>
            <person name="Mortensen U.H."/>
            <person name="De Vries R.P."/>
            <person name="Baker S.E."/>
            <person name="Andersen M.R."/>
        </authorList>
    </citation>
    <scope>NUCLEOTIDE SEQUENCE [LARGE SCALE GENOMIC DNA]</scope>
    <source>
        <strain evidence="1 2">CBS 588.65</strain>
    </source>
</reference>
<evidence type="ECO:0000313" key="2">
    <source>
        <dbReference type="Proteomes" id="UP001610334"/>
    </source>
</evidence>
<accession>A0ABR4HS75</accession>
<comment type="caution">
    <text evidence="1">The sequence shown here is derived from an EMBL/GenBank/DDBJ whole genome shotgun (WGS) entry which is preliminary data.</text>
</comment>
<evidence type="ECO:0000313" key="1">
    <source>
        <dbReference type="EMBL" id="KAL2818346.1"/>
    </source>
</evidence>
<organism evidence="1 2">
    <name type="scientific">Aspergillus granulosus</name>
    <dbReference type="NCBI Taxonomy" id="176169"/>
    <lineage>
        <taxon>Eukaryota</taxon>
        <taxon>Fungi</taxon>
        <taxon>Dikarya</taxon>
        <taxon>Ascomycota</taxon>
        <taxon>Pezizomycotina</taxon>
        <taxon>Eurotiomycetes</taxon>
        <taxon>Eurotiomycetidae</taxon>
        <taxon>Eurotiales</taxon>
        <taxon>Aspergillaceae</taxon>
        <taxon>Aspergillus</taxon>
        <taxon>Aspergillus subgen. Nidulantes</taxon>
    </lineage>
</organism>